<proteinExistence type="predicted"/>
<accession>A0A0P6CFH7</accession>
<evidence type="ECO:0000313" key="1">
    <source>
        <dbReference type="EMBL" id="JAI81673.1"/>
    </source>
</evidence>
<reference evidence="1" key="2">
    <citation type="submission" date="2015-10" db="EMBL/GenBank/DDBJ databases">
        <authorList>
            <person name="Gilbert D.G."/>
        </authorList>
    </citation>
    <scope>NUCLEOTIDE SEQUENCE</scope>
</reference>
<dbReference type="EMBL" id="GDIP01241728">
    <property type="protein sequence ID" value="JAI81673.1"/>
    <property type="molecule type" value="Transcribed_RNA"/>
</dbReference>
<name>A0A0P6CFH7_9CRUS</name>
<sequence length="141" mass="16684">MQDLYSNQRWVGILCVLFCNTLYNFCSVGSPKMQYLSVLETWLLFHFYPVTLRFSVLFLFHLKMCNFSSYWNPSRFVFKMPTRFFFCCCCCCTFRILVAKRKVERVRYLLLAPRAVAVRARLCARRTCNMVTEGSRQGSKS</sequence>
<protein>
    <submittedName>
        <fullName evidence="1">Uncharacterized protein</fullName>
    </submittedName>
</protein>
<organism evidence="1">
    <name type="scientific">Daphnia magna</name>
    <dbReference type="NCBI Taxonomy" id="35525"/>
    <lineage>
        <taxon>Eukaryota</taxon>
        <taxon>Metazoa</taxon>
        <taxon>Ecdysozoa</taxon>
        <taxon>Arthropoda</taxon>
        <taxon>Crustacea</taxon>
        <taxon>Branchiopoda</taxon>
        <taxon>Diplostraca</taxon>
        <taxon>Cladocera</taxon>
        <taxon>Anomopoda</taxon>
        <taxon>Daphniidae</taxon>
        <taxon>Daphnia</taxon>
    </lineage>
</organism>
<reference evidence="1" key="1">
    <citation type="submission" date="2015-10" db="EMBL/GenBank/DDBJ databases">
        <title>Daphnia magna gene sets from two clonal populations assembled and annotated with EvidentialGene.</title>
        <authorList>
            <person name="Gilbert D."/>
            <person name="Podicheti R."/>
            <person name="Orsini L."/>
            <person name="Colbourne J."/>
            <person name="Pfrender M."/>
        </authorList>
    </citation>
    <scope>NUCLEOTIDE SEQUENCE</scope>
</reference>
<dbReference type="AlphaFoldDB" id="A0A0P6CFH7"/>